<reference evidence="3" key="1">
    <citation type="submission" date="2020-10" db="EMBL/GenBank/DDBJ databases">
        <authorList>
            <person name="Lu T."/>
            <person name="Wang Q."/>
            <person name="Han X."/>
        </authorList>
    </citation>
    <scope>NUCLEOTIDE SEQUENCE</scope>
    <source>
        <strain evidence="3">WQ 117</strain>
    </source>
</reference>
<dbReference type="RefSeq" id="WP_194182071.1">
    <property type="nucleotide sequence ID" value="NZ_JADGIK010000002.1"/>
</dbReference>
<keyword evidence="2" id="KW-0732">Signal</keyword>
<organism evidence="3 4">
    <name type="scientific">Faecalibacter rhinopitheci</name>
    <dbReference type="NCBI Taxonomy" id="2779678"/>
    <lineage>
        <taxon>Bacteria</taxon>
        <taxon>Pseudomonadati</taxon>
        <taxon>Bacteroidota</taxon>
        <taxon>Flavobacteriia</taxon>
        <taxon>Flavobacteriales</taxon>
        <taxon>Weeksellaceae</taxon>
        <taxon>Faecalibacter</taxon>
    </lineage>
</organism>
<feature type="signal peptide" evidence="2">
    <location>
        <begin position="1"/>
        <end position="22"/>
    </location>
</feature>
<name>A0A8J7K3T0_9FLAO</name>
<sequence length="79" mass="8506">MKKLKYLLTILLVSSSLNLSFAQGGLDDDGDYCPECPPTPSNGPGRTPIDDYAGVLIITALTIAGAIYYNKEKLSIKNK</sequence>
<evidence type="ECO:0000313" key="3">
    <source>
        <dbReference type="EMBL" id="MBF0596539.1"/>
    </source>
</evidence>
<evidence type="ECO:0000256" key="2">
    <source>
        <dbReference type="SAM" id="SignalP"/>
    </source>
</evidence>
<accession>A0A8J7K3T0</accession>
<evidence type="ECO:0000313" key="4">
    <source>
        <dbReference type="Proteomes" id="UP000608754"/>
    </source>
</evidence>
<feature type="chain" id="PRO_5035218293" evidence="2">
    <location>
        <begin position="23"/>
        <end position="79"/>
    </location>
</feature>
<gene>
    <name evidence="3" type="ORF">IM532_03525</name>
</gene>
<proteinExistence type="predicted"/>
<keyword evidence="4" id="KW-1185">Reference proteome</keyword>
<protein>
    <submittedName>
        <fullName evidence="3">Uncharacterized protein</fullName>
    </submittedName>
</protein>
<keyword evidence="1" id="KW-0472">Membrane</keyword>
<keyword evidence="1" id="KW-0812">Transmembrane</keyword>
<keyword evidence="1" id="KW-1133">Transmembrane helix</keyword>
<dbReference type="Proteomes" id="UP000608754">
    <property type="component" value="Unassembled WGS sequence"/>
</dbReference>
<comment type="caution">
    <text evidence="3">The sequence shown here is derived from an EMBL/GenBank/DDBJ whole genome shotgun (WGS) entry which is preliminary data.</text>
</comment>
<evidence type="ECO:0000256" key="1">
    <source>
        <dbReference type="SAM" id="Phobius"/>
    </source>
</evidence>
<dbReference type="AlphaFoldDB" id="A0A8J7K3T0"/>
<feature type="transmembrane region" description="Helical" evidence="1">
    <location>
        <begin position="52"/>
        <end position="69"/>
    </location>
</feature>
<dbReference type="EMBL" id="JADGIK010000002">
    <property type="protein sequence ID" value="MBF0596539.1"/>
    <property type="molecule type" value="Genomic_DNA"/>
</dbReference>